<dbReference type="NCBIfam" id="TIGR00254">
    <property type="entry name" value="GGDEF"/>
    <property type="match status" value="1"/>
</dbReference>
<sequence>MEADQQALLHTAATRLKQAVPLMLKHRIPTTPTNYALWYTYVGEQQPALNAAMDKVLAEHRTCPPSNSELLYREHLGDSMAVDLCAMRRNLDAMVTELSQSLKDTHTDANQFQSRIDSNFSKLEQLEREEFTLDKMLELVRSMAKESDAIRTSTSYFTRQLNKAQQEIEALKVRLAASEKDILFDALTGCLNRRAFDADLRATLEQAPEGTCLVLCDIDHFKIFNDTYGHQLGDQVLKAVAKRLMEGCRDGAKVYRCGGEEFAILIPARDQAIARQLAEVLRRGLEKLSLKDRKSGNTINNVTASFGVSSWREGMSLMELIDAADIQLYDAKRLGRNRVMPMAG</sequence>
<organism evidence="4 5">
    <name type="scientific">Shewanella cyperi</name>
    <dbReference type="NCBI Taxonomy" id="2814292"/>
    <lineage>
        <taxon>Bacteria</taxon>
        <taxon>Pseudomonadati</taxon>
        <taxon>Pseudomonadota</taxon>
        <taxon>Gammaproteobacteria</taxon>
        <taxon>Alteromonadales</taxon>
        <taxon>Shewanellaceae</taxon>
        <taxon>Shewanella</taxon>
    </lineage>
</organism>
<dbReference type="Gene3D" id="3.30.70.270">
    <property type="match status" value="1"/>
</dbReference>
<dbReference type="CDD" id="cd01949">
    <property type="entry name" value="GGDEF"/>
    <property type="match status" value="1"/>
</dbReference>
<dbReference type="GO" id="GO:0005886">
    <property type="term" value="C:plasma membrane"/>
    <property type="evidence" value="ECO:0007669"/>
    <property type="project" value="TreeGrafter"/>
</dbReference>
<reference evidence="4 5" key="1">
    <citation type="submission" date="2021-03" db="EMBL/GenBank/DDBJ databases">
        <title>Novel species identification of genus Shewanella.</title>
        <authorList>
            <person name="Liu G."/>
            <person name="Zhang Q."/>
        </authorList>
    </citation>
    <scope>NUCLEOTIDE SEQUENCE [LARGE SCALE GENOMIC DNA]</scope>
    <source>
        <strain evidence="4 5">FJAT-53726</strain>
    </source>
</reference>
<dbReference type="PANTHER" id="PTHR45138:SF2">
    <property type="entry name" value="DIGUANYLATE CYCLASE VDCA"/>
    <property type="match status" value="1"/>
</dbReference>
<dbReference type="FunFam" id="3.30.70.270:FF:000001">
    <property type="entry name" value="Diguanylate cyclase domain protein"/>
    <property type="match status" value="1"/>
</dbReference>
<comment type="cofactor">
    <cofactor evidence="1">
        <name>Mg(2+)</name>
        <dbReference type="ChEBI" id="CHEBI:18420"/>
    </cofactor>
</comment>
<dbReference type="Proteomes" id="UP000663281">
    <property type="component" value="Chromosome"/>
</dbReference>
<keyword evidence="5" id="KW-1185">Reference proteome</keyword>
<dbReference type="AlphaFoldDB" id="A0A975ALU7"/>
<dbReference type="InterPro" id="IPR043128">
    <property type="entry name" value="Rev_trsase/Diguanyl_cyclase"/>
</dbReference>
<evidence type="ECO:0000313" key="5">
    <source>
        <dbReference type="Proteomes" id="UP000663281"/>
    </source>
</evidence>
<dbReference type="GO" id="GO:1902201">
    <property type="term" value="P:negative regulation of bacterial-type flagellum-dependent cell motility"/>
    <property type="evidence" value="ECO:0007669"/>
    <property type="project" value="TreeGrafter"/>
</dbReference>
<gene>
    <name evidence="4" type="ORF">JYB88_07540</name>
</gene>
<proteinExistence type="predicted"/>
<name>A0A975ALU7_9GAMM</name>
<dbReference type="SUPFAM" id="SSF55073">
    <property type="entry name" value="Nucleotide cyclase"/>
    <property type="match status" value="1"/>
</dbReference>
<evidence type="ECO:0000256" key="1">
    <source>
        <dbReference type="ARBA" id="ARBA00001946"/>
    </source>
</evidence>
<dbReference type="Pfam" id="PF00990">
    <property type="entry name" value="GGDEF"/>
    <property type="match status" value="1"/>
</dbReference>
<dbReference type="InterPro" id="IPR050469">
    <property type="entry name" value="Diguanylate_Cyclase"/>
</dbReference>
<protein>
    <recommendedName>
        <fullName evidence="2">diguanylate cyclase</fullName>
        <ecNumber evidence="2">2.7.7.65</ecNumber>
    </recommendedName>
</protein>
<dbReference type="SMART" id="SM00267">
    <property type="entry name" value="GGDEF"/>
    <property type="match status" value="1"/>
</dbReference>
<dbReference type="InterPro" id="IPR000160">
    <property type="entry name" value="GGDEF_dom"/>
</dbReference>
<evidence type="ECO:0000259" key="3">
    <source>
        <dbReference type="PROSITE" id="PS50887"/>
    </source>
</evidence>
<dbReference type="PROSITE" id="PS50887">
    <property type="entry name" value="GGDEF"/>
    <property type="match status" value="1"/>
</dbReference>
<evidence type="ECO:0000256" key="2">
    <source>
        <dbReference type="ARBA" id="ARBA00012528"/>
    </source>
</evidence>
<accession>A0A975ALU7</accession>
<dbReference type="KEGG" id="scyp:JYB88_07540"/>
<dbReference type="GO" id="GO:0043709">
    <property type="term" value="P:cell adhesion involved in single-species biofilm formation"/>
    <property type="evidence" value="ECO:0007669"/>
    <property type="project" value="TreeGrafter"/>
</dbReference>
<dbReference type="GO" id="GO:0052621">
    <property type="term" value="F:diguanylate cyclase activity"/>
    <property type="evidence" value="ECO:0007669"/>
    <property type="project" value="UniProtKB-EC"/>
</dbReference>
<feature type="domain" description="GGDEF" evidence="3">
    <location>
        <begin position="209"/>
        <end position="344"/>
    </location>
</feature>
<dbReference type="EMBL" id="CP071504">
    <property type="protein sequence ID" value="QSX31827.1"/>
    <property type="molecule type" value="Genomic_DNA"/>
</dbReference>
<evidence type="ECO:0000313" key="4">
    <source>
        <dbReference type="EMBL" id="QSX31827.1"/>
    </source>
</evidence>
<dbReference type="EC" id="2.7.7.65" evidence="2"/>
<dbReference type="InterPro" id="IPR029787">
    <property type="entry name" value="Nucleotide_cyclase"/>
</dbReference>
<dbReference type="PANTHER" id="PTHR45138">
    <property type="entry name" value="REGULATORY COMPONENTS OF SENSORY TRANSDUCTION SYSTEM"/>
    <property type="match status" value="1"/>
</dbReference>